<name>A0ABY6CFK7_9HYPH</name>
<sequence>MSENFPTPPFPNQPQPIPGYSDAMDPVPDYGEDSYEGSGKLKDKKAIITGGDSGIGRAVALAYAREGADVLISYLSEDEDAAETKRLVEAAGRKCLLLGGDISRAQHCRDIVSKAVDVFGRIDILVNNAAHQNSFDSIEEIPDEEWELTLATNLSAMFYLTKAAVPHMAPGSAIINTASVNADTPSPQLLAYATTKGAIQNFGGGLAQLLASKGIRVNTVAPGPVWTPLIPSTLPPEKVSQFGKQVPMGRPAQPRELAPAYVMLACDDASYISGATIAVTGGKPVI</sequence>
<accession>A0ABY6CFK7</accession>
<dbReference type="Pfam" id="PF13561">
    <property type="entry name" value="adh_short_C2"/>
    <property type="match status" value="1"/>
</dbReference>
<evidence type="ECO:0000313" key="5">
    <source>
        <dbReference type="Proteomes" id="UP001061862"/>
    </source>
</evidence>
<dbReference type="InterPro" id="IPR020904">
    <property type="entry name" value="Sc_DH/Rdtase_CS"/>
</dbReference>
<feature type="region of interest" description="Disordered" evidence="3">
    <location>
        <begin position="1"/>
        <end position="38"/>
    </location>
</feature>
<dbReference type="PANTHER" id="PTHR48107:SF16">
    <property type="entry name" value="NADPH-DEPENDENT ALDEHYDE REDUCTASE 1, CHLOROPLASTIC"/>
    <property type="match status" value="1"/>
</dbReference>
<dbReference type="EMBL" id="CP104965">
    <property type="protein sequence ID" value="UXN70994.1"/>
    <property type="molecule type" value="Genomic_DNA"/>
</dbReference>
<dbReference type="PRINTS" id="PR00080">
    <property type="entry name" value="SDRFAMILY"/>
</dbReference>
<proteinExistence type="inferred from homology"/>
<dbReference type="CDD" id="cd05355">
    <property type="entry name" value="SDR_c1"/>
    <property type="match status" value="1"/>
</dbReference>
<dbReference type="SUPFAM" id="SSF51735">
    <property type="entry name" value="NAD(P)-binding Rossmann-fold domains"/>
    <property type="match status" value="1"/>
</dbReference>
<dbReference type="InterPro" id="IPR036291">
    <property type="entry name" value="NAD(P)-bd_dom_sf"/>
</dbReference>
<dbReference type="PRINTS" id="PR00081">
    <property type="entry name" value="GDHRDH"/>
</dbReference>
<dbReference type="PANTHER" id="PTHR48107">
    <property type="entry name" value="NADPH-DEPENDENT ALDEHYDE REDUCTASE-LIKE PROTEIN, CHLOROPLASTIC-RELATED"/>
    <property type="match status" value="1"/>
</dbReference>
<dbReference type="Proteomes" id="UP001061862">
    <property type="component" value="Chromosome"/>
</dbReference>
<evidence type="ECO:0000256" key="3">
    <source>
        <dbReference type="SAM" id="MobiDB-lite"/>
    </source>
</evidence>
<reference evidence="4 5" key="1">
    <citation type="submission" date="2022-09" db="EMBL/GenBank/DDBJ databases">
        <title>Interaction between co-microsymbionts with complementary sets of symbiotic genes in legume-rhizobium systems.</title>
        <authorList>
            <person name="Safronova V."/>
            <person name="Sazanova A."/>
            <person name="Afonin A."/>
            <person name="Chirak E."/>
        </authorList>
    </citation>
    <scope>NUCLEOTIDE SEQUENCE [LARGE SCALE GENOMIC DNA]</scope>
    <source>
        <strain evidence="4 5">A18/4-1</strain>
    </source>
</reference>
<feature type="compositionally biased region" description="Pro residues" evidence="3">
    <location>
        <begin position="1"/>
        <end position="17"/>
    </location>
</feature>
<comment type="similarity">
    <text evidence="1">Belongs to the short-chain dehydrogenases/reductases (SDR) family.</text>
</comment>
<evidence type="ECO:0000256" key="2">
    <source>
        <dbReference type="ARBA" id="ARBA00023002"/>
    </source>
</evidence>
<evidence type="ECO:0000313" key="4">
    <source>
        <dbReference type="EMBL" id="UXN70994.1"/>
    </source>
</evidence>
<keyword evidence="5" id="KW-1185">Reference proteome</keyword>
<organism evidence="4 5">
    <name type="scientific">Devosia neptuniae</name>
    <dbReference type="NCBI Taxonomy" id="191302"/>
    <lineage>
        <taxon>Bacteria</taxon>
        <taxon>Pseudomonadati</taxon>
        <taxon>Pseudomonadota</taxon>
        <taxon>Alphaproteobacteria</taxon>
        <taxon>Hyphomicrobiales</taxon>
        <taxon>Devosiaceae</taxon>
        <taxon>Devosia</taxon>
    </lineage>
</organism>
<dbReference type="InterPro" id="IPR002347">
    <property type="entry name" value="SDR_fam"/>
</dbReference>
<gene>
    <name evidence="4" type="ORF">N8A98_07335</name>
</gene>
<keyword evidence="2" id="KW-0560">Oxidoreductase</keyword>
<dbReference type="PROSITE" id="PS00061">
    <property type="entry name" value="ADH_SHORT"/>
    <property type="match status" value="1"/>
</dbReference>
<dbReference type="Gene3D" id="3.40.50.720">
    <property type="entry name" value="NAD(P)-binding Rossmann-like Domain"/>
    <property type="match status" value="1"/>
</dbReference>
<dbReference type="RefSeq" id="WP_262170323.1">
    <property type="nucleotide sequence ID" value="NZ_CP104965.1"/>
</dbReference>
<protein>
    <submittedName>
        <fullName evidence="4">SDR family oxidoreductase</fullName>
    </submittedName>
</protein>
<evidence type="ECO:0000256" key="1">
    <source>
        <dbReference type="ARBA" id="ARBA00006484"/>
    </source>
</evidence>